<feature type="coiled-coil region" evidence="1">
    <location>
        <begin position="57"/>
        <end position="84"/>
    </location>
</feature>
<comment type="caution">
    <text evidence="3">The sequence shown here is derived from an EMBL/GenBank/DDBJ whole genome shotgun (WGS) entry which is preliminary data.</text>
</comment>
<evidence type="ECO:0000256" key="2">
    <source>
        <dbReference type="SAM" id="Phobius"/>
    </source>
</evidence>
<proteinExistence type="predicted"/>
<organism evidence="3 4">
    <name type="scientific">Crossiella cryophila</name>
    <dbReference type="NCBI Taxonomy" id="43355"/>
    <lineage>
        <taxon>Bacteria</taxon>
        <taxon>Bacillati</taxon>
        <taxon>Actinomycetota</taxon>
        <taxon>Actinomycetes</taxon>
        <taxon>Pseudonocardiales</taxon>
        <taxon>Pseudonocardiaceae</taxon>
        <taxon>Crossiella</taxon>
    </lineage>
</organism>
<keyword evidence="2" id="KW-0472">Membrane</keyword>
<dbReference type="EMBL" id="JACHMH010000001">
    <property type="protein sequence ID" value="MBB4681271.1"/>
    <property type="molecule type" value="Genomic_DNA"/>
</dbReference>
<keyword evidence="4" id="KW-1185">Reference proteome</keyword>
<dbReference type="AlphaFoldDB" id="A0A7W7CK48"/>
<keyword evidence="2" id="KW-0812">Transmembrane</keyword>
<feature type="transmembrane region" description="Helical" evidence="2">
    <location>
        <begin position="12"/>
        <end position="32"/>
    </location>
</feature>
<dbReference type="Proteomes" id="UP000533598">
    <property type="component" value="Unassembled WGS sequence"/>
</dbReference>
<evidence type="ECO:0000256" key="1">
    <source>
        <dbReference type="SAM" id="Coils"/>
    </source>
</evidence>
<dbReference type="RefSeq" id="WP_185007718.1">
    <property type="nucleotide sequence ID" value="NZ_BAAAUI010000051.1"/>
</dbReference>
<keyword evidence="1" id="KW-0175">Coiled coil</keyword>
<gene>
    <name evidence="3" type="ORF">HNR67_007389</name>
</gene>
<accession>A0A7W7CK48</accession>
<sequence>MGVRAWQELVGVFGVFTLITVVLTVIIWQSFISVRAKASAAREQAYQELAARAVAAQEETARELAEARGQLTEVQTRLASVERILREVE</sequence>
<keyword evidence="2" id="KW-1133">Transmembrane helix</keyword>
<name>A0A7W7CK48_9PSEU</name>
<protein>
    <submittedName>
        <fullName evidence="3">Tfp pilus assembly protein PilO</fullName>
    </submittedName>
</protein>
<reference evidence="3 4" key="1">
    <citation type="submission" date="2020-08" db="EMBL/GenBank/DDBJ databases">
        <title>Sequencing the genomes of 1000 actinobacteria strains.</title>
        <authorList>
            <person name="Klenk H.-P."/>
        </authorList>
    </citation>
    <scope>NUCLEOTIDE SEQUENCE [LARGE SCALE GENOMIC DNA]</scope>
    <source>
        <strain evidence="3 4">DSM 44230</strain>
    </source>
</reference>
<evidence type="ECO:0000313" key="3">
    <source>
        <dbReference type="EMBL" id="MBB4681271.1"/>
    </source>
</evidence>
<evidence type="ECO:0000313" key="4">
    <source>
        <dbReference type="Proteomes" id="UP000533598"/>
    </source>
</evidence>